<reference evidence="2 3" key="1">
    <citation type="submission" date="2013-12" db="EMBL/GenBank/DDBJ databases">
        <title>Draft genome of the parsitic nematode Ancylostoma duodenale.</title>
        <authorList>
            <person name="Mitreva M."/>
        </authorList>
    </citation>
    <scope>NUCLEOTIDE SEQUENCE [LARGE SCALE GENOMIC DNA]</scope>
    <source>
        <strain evidence="2 3">Zhejiang</strain>
    </source>
</reference>
<accession>A0A0C2BRF2</accession>
<dbReference type="InterPro" id="IPR036186">
    <property type="entry name" value="Serpin_sf"/>
</dbReference>
<keyword evidence="3" id="KW-1185">Reference proteome</keyword>
<dbReference type="OrthoDB" id="9518664at2759"/>
<dbReference type="Gene3D" id="3.30.497.10">
    <property type="entry name" value="Antithrombin, subunit I, domain 2"/>
    <property type="match status" value="1"/>
</dbReference>
<evidence type="ECO:0000313" key="2">
    <source>
        <dbReference type="EMBL" id="KIH46358.1"/>
    </source>
</evidence>
<name>A0A0C2BRF2_9BILA</name>
<dbReference type="AlphaFoldDB" id="A0A0C2BRF2"/>
<sequence length="81" mass="8688">MVTDKIISGEIAWLITSLATETNFGLDMLRQSPATHSCVVSPISVMFALAMVQMGSKGKTKTQINKAISNGKTKLFVVITS</sequence>
<proteinExistence type="predicted"/>
<dbReference type="SUPFAM" id="SSF56574">
    <property type="entry name" value="Serpins"/>
    <property type="match status" value="1"/>
</dbReference>
<dbReference type="InterPro" id="IPR042178">
    <property type="entry name" value="Serpin_sf_1"/>
</dbReference>
<evidence type="ECO:0000313" key="3">
    <source>
        <dbReference type="Proteomes" id="UP000054047"/>
    </source>
</evidence>
<gene>
    <name evidence="2" type="ORF">ANCDUO_23591</name>
</gene>
<dbReference type="InterPro" id="IPR023796">
    <property type="entry name" value="Serpin_dom"/>
</dbReference>
<organism evidence="2 3">
    <name type="scientific">Ancylostoma duodenale</name>
    <dbReference type="NCBI Taxonomy" id="51022"/>
    <lineage>
        <taxon>Eukaryota</taxon>
        <taxon>Metazoa</taxon>
        <taxon>Ecdysozoa</taxon>
        <taxon>Nematoda</taxon>
        <taxon>Chromadorea</taxon>
        <taxon>Rhabditida</taxon>
        <taxon>Rhabditina</taxon>
        <taxon>Rhabditomorpha</taxon>
        <taxon>Strongyloidea</taxon>
        <taxon>Ancylostomatidae</taxon>
        <taxon>Ancylostomatinae</taxon>
        <taxon>Ancylostoma</taxon>
    </lineage>
</organism>
<dbReference type="Proteomes" id="UP000054047">
    <property type="component" value="Unassembled WGS sequence"/>
</dbReference>
<evidence type="ECO:0000259" key="1">
    <source>
        <dbReference type="Pfam" id="PF00079"/>
    </source>
</evidence>
<dbReference type="Pfam" id="PF00079">
    <property type="entry name" value="Serpin"/>
    <property type="match status" value="1"/>
</dbReference>
<feature type="domain" description="Serpin" evidence="1">
    <location>
        <begin position="21"/>
        <end position="69"/>
    </location>
</feature>
<dbReference type="EMBL" id="KN769487">
    <property type="protein sequence ID" value="KIH46358.1"/>
    <property type="molecule type" value="Genomic_DNA"/>
</dbReference>
<protein>
    <recommendedName>
        <fullName evidence="1">Serpin domain-containing protein</fullName>
    </recommendedName>
</protein>